<dbReference type="PANTHER" id="PTHR21192:SF2">
    <property type="entry name" value="NADH DEHYDROGENASE [UBIQUINONE] 1 ALPHA SUBCOMPLEX ASSEMBLY FACTOR 3"/>
    <property type="match status" value="1"/>
</dbReference>
<evidence type="ECO:0000313" key="2">
    <source>
        <dbReference type="Proteomes" id="UP001500547"/>
    </source>
</evidence>
<reference evidence="2" key="1">
    <citation type="journal article" date="2019" name="Int. J. Syst. Evol. Microbiol.">
        <title>The Global Catalogue of Microorganisms (GCM) 10K type strain sequencing project: providing services to taxonomists for standard genome sequencing and annotation.</title>
        <authorList>
            <consortium name="The Broad Institute Genomics Platform"/>
            <consortium name="The Broad Institute Genome Sequencing Center for Infectious Disease"/>
            <person name="Wu L."/>
            <person name="Ma J."/>
        </authorList>
    </citation>
    <scope>NUCLEOTIDE SEQUENCE [LARGE SCALE GENOMIC DNA]</scope>
    <source>
        <strain evidence="2">JCM 18715</strain>
    </source>
</reference>
<gene>
    <name evidence="1" type="ORF">GCM10025770_03070</name>
</gene>
<dbReference type="InterPro" id="IPR007523">
    <property type="entry name" value="NDUFAF3/AAMDC"/>
</dbReference>
<dbReference type="RefSeq" id="WP_345531064.1">
    <property type="nucleotide sequence ID" value="NZ_BAABLD010000002.1"/>
</dbReference>
<accession>A0ABP9Q8R2</accession>
<evidence type="ECO:0000313" key="1">
    <source>
        <dbReference type="EMBL" id="GAA5158493.1"/>
    </source>
</evidence>
<dbReference type="SUPFAM" id="SSF64076">
    <property type="entry name" value="MTH938-like"/>
    <property type="match status" value="1"/>
</dbReference>
<keyword evidence="2" id="KW-1185">Reference proteome</keyword>
<dbReference type="InterPro" id="IPR036748">
    <property type="entry name" value="MTH938-like_sf"/>
</dbReference>
<dbReference type="Proteomes" id="UP001500547">
    <property type="component" value="Unassembled WGS sequence"/>
</dbReference>
<name>A0ABP9Q8R2_9RHOO</name>
<sequence>MKLYRDEDAGLNLVTGYDAAHIAIQRERHEMSLVVMPKRAPQAWGQAGFEGLTEADFAAIVALSPALVLIGTGARQRFPKPALLRPLIDARIGFEVMDTGSACRTYNILAGEGRVVAAALLLDAI</sequence>
<dbReference type="Gene3D" id="3.40.1230.10">
    <property type="entry name" value="MTH938-like"/>
    <property type="match status" value="1"/>
</dbReference>
<protein>
    <submittedName>
        <fullName evidence="1">Mth938-like domain-containing protein</fullName>
    </submittedName>
</protein>
<dbReference type="PANTHER" id="PTHR21192">
    <property type="entry name" value="NUCLEAR PROTEIN E3-3"/>
    <property type="match status" value="1"/>
</dbReference>
<organism evidence="1 2">
    <name type="scientific">Viridibacterium curvum</name>
    <dbReference type="NCBI Taxonomy" id="1101404"/>
    <lineage>
        <taxon>Bacteria</taxon>
        <taxon>Pseudomonadati</taxon>
        <taxon>Pseudomonadota</taxon>
        <taxon>Betaproteobacteria</taxon>
        <taxon>Rhodocyclales</taxon>
        <taxon>Rhodocyclaceae</taxon>
        <taxon>Viridibacterium</taxon>
    </lineage>
</organism>
<dbReference type="CDD" id="cd05560">
    <property type="entry name" value="Xcc1710_like"/>
    <property type="match status" value="1"/>
</dbReference>
<comment type="caution">
    <text evidence="1">The sequence shown here is derived from an EMBL/GenBank/DDBJ whole genome shotgun (WGS) entry which is preliminary data.</text>
</comment>
<dbReference type="Pfam" id="PF04430">
    <property type="entry name" value="DUF498"/>
    <property type="match status" value="1"/>
</dbReference>
<proteinExistence type="predicted"/>
<dbReference type="EMBL" id="BAABLD010000002">
    <property type="protein sequence ID" value="GAA5158493.1"/>
    <property type="molecule type" value="Genomic_DNA"/>
</dbReference>